<keyword evidence="3" id="KW-0969">Cilium</keyword>
<sequence>MNPITPFNPNDYYGVTLPKPKSELNMETFLRLLTVQLSHQNPLEPMNDRDFFAQLAQLGQVQGMSQMQEAVNATQANSLLGKRVSALYTEPGSGLTDLVTGTATRLIANNGKYEVVIRTDNGFELTVPTSSIQTVELTNP</sequence>
<keyword evidence="3" id="KW-0282">Flagellum</keyword>
<proteinExistence type="inferred from homology"/>
<accession>A0A809S5B3</accession>
<gene>
    <name evidence="3" type="ORF">NPRO_17320</name>
</gene>
<evidence type="ECO:0000256" key="2">
    <source>
        <dbReference type="ARBA" id="ARBA00022795"/>
    </source>
</evidence>
<dbReference type="AlphaFoldDB" id="A0A809S5B3"/>
<evidence type="ECO:0000256" key="1">
    <source>
        <dbReference type="ARBA" id="ARBA00010577"/>
    </source>
</evidence>
<reference evidence="3" key="1">
    <citation type="journal article" name="DNA Res.">
        <title>The physiological potential of anammox bacteria as revealed by their core genome structure.</title>
        <authorList>
            <person name="Okubo T."/>
            <person name="Toyoda A."/>
            <person name="Fukuhara K."/>
            <person name="Uchiyama I."/>
            <person name="Harigaya Y."/>
            <person name="Kuroiwa M."/>
            <person name="Suzuki T."/>
            <person name="Murakami Y."/>
            <person name="Suwa Y."/>
            <person name="Takami H."/>
        </authorList>
    </citation>
    <scope>NUCLEOTIDE SEQUENCE</scope>
    <source>
        <strain evidence="3">317325-2</strain>
    </source>
</reference>
<evidence type="ECO:0000313" key="3">
    <source>
        <dbReference type="EMBL" id="BBO24137.1"/>
    </source>
</evidence>
<dbReference type="KEGG" id="npy:NPRO_17320"/>
<protein>
    <submittedName>
        <fullName evidence="3">Flagellar basal-body rod modification protein FlgD</fullName>
    </submittedName>
</protein>
<keyword evidence="2" id="KW-1005">Bacterial flagellum biogenesis</keyword>
<dbReference type="Pfam" id="PF03963">
    <property type="entry name" value="FlgD"/>
    <property type="match status" value="1"/>
</dbReference>
<dbReference type="EMBL" id="AP021858">
    <property type="protein sequence ID" value="BBO24137.1"/>
    <property type="molecule type" value="Genomic_DNA"/>
</dbReference>
<dbReference type="InterPro" id="IPR005648">
    <property type="entry name" value="FlgD"/>
</dbReference>
<organism evidence="3 4">
    <name type="scientific">Candidatus Nitrosymbiomonas proteolyticus</name>
    <dbReference type="NCBI Taxonomy" id="2608984"/>
    <lineage>
        <taxon>Bacteria</taxon>
        <taxon>Bacillati</taxon>
        <taxon>Armatimonadota</taxon>
        <taxon>Armatimonadota incertae sedis</taxon>
        <taxon>Candidatus Nitrosymbiomonas</taxon>
    </lineage>
</organism>
<comment type="similarity">
    <text evidence="1">Belongs to the FlgD family.</text>
</comment>
<dbReference type="Proteomes" id="UP000662873">
    <property type="component" value="Chromosome"/>
</dbReference>
<name>A0A809S5B3_9BACT</name>
<dbReference type="GO" id="GO:0044781">
    <property type="term" value="P:bacterial-type flagellum organization"/>
    <property type="evidence" value="ECO:0007669"/>
    <property type="project" value="UniProtKB-KW"/>
</dbReference>
<keyword evidence="3" id="KW-0966">Cell projection</keyword>
<evidence type="ECO:0000313" key="4">
    <source>
        <dbReference type="Proteomes" id="UP000662873"/>
    </source>
</evidence>